<name>A0A1H6LS77_9BACT</name>
<proteinExistence type="predicted"/>
<accession>A0A1H6LS77</accession>
<gene>
    <name evidence="1" type="ORF">PYTT_1683</name>
</gene>
<dbReference type="KEGG" id="agl:PYTT_1683"/>
<evidence type="ECO:0000313" key="2">
    <source>
        <dbReference type="Proteomes" id="UP000176204"/>
    </source>
</evidence>
<dbReference type="GO" id="GO:0016740">
    <property type="term" value="F:transferase activity"/>
    <property type="evidence" value="ECO:0007669"/>
    <property type="project" value="UniProtKB-KW"/>
</dbReference>
<keyword evidence="1" id="KW-0808">Transferase</keyword>
<dbReference type="EMBL" id="LT629973">
    <property type="protein sequence ID" value="SEH91527.1"/>
    <property type="molecule type" value="Genomic_DNA"/>
</dbReference>
<sequence>MKNFWDRIDGVYTINMDYRPDRWDQLVKETSGMIPEGKLRRVSGVVGVDLPGYGEAPWFTARTGERSTKWAGVGGCTLSHRKAIESAKQDGCSYALILEDDAAFHADDGASNLLARFLEHDPGGWGLLYAGFHGMPPFGSLQDREGGYELWKLPGVIAAHAYVVSSQSWDSLLAHLPTERTIWPWLARFRAIDNYYRDHLSHDTGLSVYGLAPSWIYQRPSWSDLGQEQVDYTCLCHAGEKPRSIRSLGGLLCRMTAPLHRMKIELNSFRTLRRARQHGFPGNRKSKDAPED</sequence>
<dbReference type="OrthoDB" id="274625at2"/>
<keyword evidence="2" id="KW-1185">Reference proteome</keyword>
<reference evidence="2" key="1">
    <citation type="submission" date="2016-09" db="EMBL/GenBank/DDBJ databases">
        <authorList>
            <person name="Koehorst J."/>
        </authorList>
    </citation>
    <scope>NUCLEOTIDE SEQUENCE [LARGE SCALE GENOMIC DNA]</scope>
</reference>
<evidence type="ECO:0000313" key="1">
    <source>
        <dbReference type="EMBL" id="SEH91527.1"/>
    </source>
</evidence>
<dbReference type="RefSeq" id="WP_067774205.1">
    <property type="nucleotide sequence ID" value="NZ_LIGX01000018.1"/>
</dbReference>
<dbReference type="Proteomes" id="UP000176204">
    <property type="component" value="Chromosome I"/>
</dbReference>
<protein>
    <submittedName>
        <fullName evidence="1">Glycosyltransferase family 25 (Lps biosynthesis protein)</fullName>
    </submittedName>
</protein>
<dbReference type="AlphaFoldDB" id="A0A1H6LS77"/>
<organism evidence="1 2">
    <name type="scientific">Akkermansia glycaniphila</name>
    <dbReference type="NCBI Taxonomy" id="1679444"/>
    <lineage>
        <taxon>Bacteria</taxon>
        <taxon>Pseudomonadati</taxon>
        <taxon>Verrucomicrobiota</taxon>
        <taxon>Verrucomicrobiia</taxon>
        <taxon>Verrucomicrobiales</taxon>
        <taxon>Akkermansiaceae</taxon>
        <taxon>Akkermansia</taxon>
    </lineage>
</organism>